<feature type="transmembrane region" description="Helical" evidence="1">
    <location>
        <begin position="72"/>
        <end position="94"/>
    </location>
</feature>
<protein>
    <submittedName>
        <fullName evidence="3">TLC domain-containing protein</fullName>
    </submittedName>
</protein>
<reference evidence="3" key="1">
    <citation type="submission" date="2016-11" db="UniProtKB">
        <authorList>
            <consortium name="WormBaseParasite"/>
        </authorList>
    </citation>
    <scope>IDENTIFICATION</scope>
</reference>
<dbReference type="WBParaSite" id="L893_g2789.t1">
    <property type="protein sequence ID" value="L893_g2789.t1"/>
    <property type="gene ID" value="L893_g2789"/>
</dbReference>
<dbReference type="AlphaFoldDB" id="A0A1I7ZLZ6"/>
<feature type="transmembrane region" description="Helical" evidence="1">
    <location>
        <begin position="39"/>
        <end position="60"/>
    </location>
</feature>
<feature type="transmembrane region" description="Helical" evidence="1">
    <location>
        <begin position="115"/>
        <end position="133"/>
    </location>
</feature>
<sequence>MYCCSAASPLTDGSCQRLGIAATNNFSNRHNSDIMENEFHYIHAVSVWVMFSLCIAYIWSQTLFTYFIRAPFISVRFIFLFRFAISLVATACFASGRTIYIKSEQTNNDIMTRTILRWSIYALFCVYLISEAYELWFTEVKALKLVIPGGVLYDEARLRPRLRAATFASITEYGEEEEEALLATTLVP</sequence>
<keyword evidence="2" id="KW-1185">Reference proteome</keyword>
<name>A0A1I7ZLZ6_9BILA</name>
<keyword evidence="1" id="KW-0812">Transmembrane</keyword>
<keyword evidence="1" id="KW-1133">Transmembrane helix</keyword>
<accession>A0A1I7ZLZ6</accession>
<organism evidence="2 3">
    <name type="scientific">Steinernema glaseri</name>
    <dbReference type="NCBI Taxonomy" id="37863"/>
    <lineage>
        <taxon>Eukaryota</taxon>
        <taxon>Metazoa</taxon>
        <taxon>Ecdysozoa</taxon>
        <taxon>Nematoda</taxon>
        <taxon>Chromadorea</taxon>
        <taxon>Rhabditida</taxon>
        <taxon>Tylenchina</taxon>
        <taxon>Panagrolaimomorpha</taxon>
        <taxon>Strongyloidoidea</taxon>
        <taxon>Steinernematidae</taxon>
        <taxon>Steinernema</taxon>
    </lineage>
</organism>
<keyword evidence="1" id="KW-0472">Membrane</keyword>
<proteinExistence type="predicted"/>
<evidence type="ECO:0000313" key="2">
    <source>
        <dbReference type="Proteomes" id="UP000095287"/>
    </source>
</evidence>
<evidence type="ECO:0000256" key="1">
    <source>
        <dbReference type="SAM" id="Phobius"/>
    </source>
</evidence>
<evidence type="ECO:0000313" key="3">
    <source>
        <dbReference type="WBParaSite" id="L893_g2789.t1"/>
    </source>
</evidence>
<dbReference type="Proteomes" id="UP000095287">
    <property type="component" value="Unplaced"/>
</dbReference>